<feature type="domain" description="Phage-Barnase-EndoU-ColicinE5/D-RelE like nuclease 3" evidence="1">
    <location>
        <begin position="24"/>
        <end position="114"/>
    </location>
</feature>
<dbReference type="RefSeq" id="WP_100543367.1">
    <property type="nucleotide sequence ID" value="NZ_PHQY01000612.1"/>
</dbReference>
<accession>A0A2M9Q601</accession>
<evidence type="ECO:0000313" key="3">
    <source>
        <dbReference type="Proteomes" id="UP000232101"/>
    </source>
</evidence>
<gene>
    <name evidence="2" type="ORF">CWD94_12695</name>
</gene>
<evidence type="ECO:0000259" key="1">
    <source>
        <dbReference type="Pfam" id="PF18812"/>
    </source>
</evidence>
<dbReference type="EMBL" id="PHQY01000612">
    <property type="protein sequence ID" value="PJO43402.1"/>
    <property type="molecule type" value="Genomic_DNA"/>
</dbReference>
<name>A0A2M9Q601_9BACI</name>
<evidence type="ECO:0000313" key="2">
    <source>
        <dbReference type="EMBL" id="PJO43402.1"/>
    </source>
</evidence>
<dbReference type="Proteomes" id="UP000232101">
    <property type="component" value="Unassembled WGS sequence"/>
</dbReference>
<sequence>MTINNQSKVGVIKEEVLNLCTSGKLTLTLNQPIFISDGNEDHIKKNHPIEYEKYFSKLGDIIDNPDYLGIHPSGGSIQYFKLLGDGPDRVLVAVRATNGGKLFVRSLYSVTEEKFNGYLKSGTLKKVK</sequence>
<proteinExistence type="predicted"/>
<comment type="caution">
    <text evidence="2">The sequence shown here is derived from an EMBL/GenBank/DDBJ whole genome shotgun (WGS) entry which is preliminary data.</text>
</comment>
<dbReference type="InterPro" id="IPR041301">
    <property type="entry name" value="PBECR3"/>
</dbReference>
<protein>
    <submittedName>
        <fullName evidence="2">Transposase</fullName>
    </submittedName>
</protein>
<dbReference type="Pfam" id="PF18812">
    <property type="entry name" value="PBECR3"/>
    <property type="match status" value="1"/>
</dbReference>
<organism evidence="2 3">
    <name type="scientific">Lysinibacillus xylanilyticus</name>
    <dbReference type="NCBI Taxonomy" id="582475"/>
    <lineage>
        <taxon>Bacteria</taxon>
        <taxon>Bacillati</taxon>
        <taxon>Bacillota</taxon>
        <taxon>Bacilli</taxon>
        <taxon>Bacillales</taxon>
        <taxon>Bacillaceae</taxon>
        <taxon>Lysinibacillus</taxon>
    </lineage>
</organism>
<dbReference type="AlphaFoldDB" id="A0A2M9Q601"/>
<reference evidence="2 3" key="1">
    <citation type="submission" date="2017-11" db="EMBL/GenBank/DDBJ databases">
        <title>Bacterial isolate from king chilli rhizosphere.</title>
        <authorList>
            <person name="Takhelmayum P."/>
            <person name="Sarangthem I."/>
        </authorList>
    </citation>
    <scope>NUCLEOTIDE SEQUENCE [LARGE SCALE GENOMIC DNA]</scope>
    <source>
        <strain evidence="3">t26</strain>
    </source>
</reference>